<evidence type="ECO:0000313" key="6">
    <source>
        <dbReference type="Proteomes" id="UP000267017"/>
    </source>
</evidence>
<name>A0A3P3TZC9_9BACL</name>
<evidence type="ECO:0000256" key="1">
    <source>
        <dbReference type="SAM" id="Coils"/>
    </source>
</evidence>
<gene>
    <name evidence="5" type="ORF">EHV15_11445</name>
</gene>
<dbReference type="Pfam" id="PF07833">
    <property type="entry name" value="Cu_amine_oxidN1"/>
    <property type="match status" value="1"/>
</dbReference>
<dbReference type="OrthoDB" id="2665331at2"/>
<evidence type="ECO:0000256" key="2">
    <source>
        <dbReference type="SAM" id="MobiDB-lite"/>
    </source>
</evidence>
<keyword evidence="3" id="KW-0732">Signal</keyword>
<comment type="caution">
    <text evidence="5">The sequence shown here is derived from an EMBL/GenBank/DDBJ whole genome shotgun (WGS) entry which is preliminary data.</text>
</comment>
<proteinExistence type="predicted"/>
<feature type="chain" id="PRO_5018144841" evidence="3">
    <location>
        <begin position="25"/>
        <end position="358"/>
    </location>
</feature>
<feature type="compositionally biased region" description="Basic and acidic residues" evidence="2">
    <location>
        <begin position="108"/>
        <end position="124"/>
    </location>
</feature>
<keyword evidence="6" id="KW-1185">Reference proteome</keyword>
<dbReference type="AlphaFoldDB" id="A0A3P3TZC9"/>
<feature type="region of interest" description="Disordered" evidence="2">
    <location>
        <begin position="24"/>
        <end position="138"/>
    </location>
</feature>
<evidence type="ECO:0000313" key="5">
    <source>
        <dbReference type="EMBL" id="RRJ63472.1"/>
    </source>
</evidence>
<evidence type="ECO:0000256" key="3">
    <source>
        <dbReference type="SAM" id="SignalP"/>
    </source>
</evidence>
<dbReference type="InterPro" id="IPR012854">
    <property type="entry name" value="Cu_amine_oxidase-like_N"/>
</dbReference>
<dbReference type="EMBL" id="RRCN01000001">
    <property type="protein sequence ID" value="RRJ63472.1"/>
    <property type="molecule type" value="Genomic_DNA"/>
</dbReference>
<dbReference type="InterPro" id="IPR036582">
    <property type="entry name" value="Mao_N_sf"/>
</dbReference>
<dbReference type="SUPFAM" id="SSF55383">
    <property type="entry name" value="Copper amine oxidase, domain N"/>
    <property type="match status" value="1"/>
</dbReference>
<organism evidence="5 6">
    <name type="scientific">Paenibacillus oralis</name>
    <dbReference type="NCBI Taxonomy" id="2490856"/>
    <lineage>
        <taxon>Bacteria</taxon>
        <taxon>Bacillati</taxon>
        <taxon>Bacillota</taxon>
        <taxon>Bacilli</taxon>
        <taxon>Bacillales</taxon>
        <taxon>Paenibacillaceae</taxon>
        <taxon>Paenibacillus</taxon>
    </lineage>
</organism>
<dbReference type="RefSeq" id="WP_128631308.1">
    <property type="nucleotide sequence ID" value="NZ_RRCN01000001.1"/>
</dbReference>
<feature type="compositionally biased region" description="Basic and acidic residues" evidence="2">
    <location>
        <begin position="72"/>
        <end position="97"/>
    </location>
</feature>
<dbReference type="Gene3D" id="3.30.457.10">
    <property type="entry name" value="Copper amine oxidase-like, N-terminal domain"/>
    <property type="match status" value="1"/>
</dbReference>
<accession>A0A3P3TZC9</accession>
<feature type="coiled-coil region" evidence="1">
    <location>
        <begin position="172"/>
        <end position="199"/>
    </location>
</feature>
<feature type="signal peptide" evidence="3">
    <location>
        <begin position="1"/>
        <end position="24"/>
    </location>
</feature>
<feature type="compositionally biased region" description="Low complexity" evidence="2">
    <location>
        <begin position="98"/>
        <end position="107"/>
    </location>
</feature>
<feature type="domain" description="Copper amine oxidase-like N-terminal" evidence="4">
    <location>
        <begin position="241"/>
        <end position="348"/>
    </location>
</feature>
<reference evidence="5 6" key="1">
    <citation type="submission" date="2018-11" db="EMBL/GenBank/DDBJ databases">
        <title>Genome sequencing of Paenibacillus sp. KCOM 3021 (= ChDC PVNT-B20).</title>
        <authorList>
            <person name="Kook J.-K."/>
            <person name="Park S.-N."/>
            <person name="Lim Y.K."/>
        </authorList>
    </citation>
    <scope>NUCLEOTIDE SEQUENCE [LARGE SCALE GENOMIC DNA]</scope>
    <source>
        <strain evidence="5 6">KCOM 3021</strain>
    </source>
</reference>
<evidence type="ECO:0000259" key="4">
    <source>
        <dbReference type="Pfam" id="PF07833"/>
    </source>
</evidence>
<protein>
    <submittedName>
        <fullName evidence="5">Copper amine oxidase N-terminal domain-containing protein</fullName>
    </submittedName>
</protein>
<dbReference type="Proteomes" id="UP000267017">
    <property type="component" value="Unassembled WGS sequence"/>
</dbReference>
<sequence length="358" mass="37758">MKKSWIITLSCILAVSLSAGTALAKPGQAGGASGTDKKAETGSQAKSGGGQGNQKADNASDDKGANQAKESNQAKDQAKETVNSDKPHGNDGKDGDKGNSNSNSASKTNKETKGQQGVKEKENKPATVTSETYGPGHNGYKGLLKAIENVKDKPAGAVLADLLLTKYDAQLTDEMKTELEGIKEAAQALTKAADMLEQDGSVTDAVYVQKEAVLADITNLESYKKLGKLYDKLGKKGVKLYVNGEEPATEVAPIVKDGSTLVPFRAISEALQAEVTYDPSDKSITVTKDGVTLKLIINSKTAYKNGVKQTLDAPAAVIGGSTVVPVRFIGEAFEATVKWEQETQSVIIYNEVNETSEE</sequence>
<keyword evidence="1" id="KW-0175">Coiled coil</keyword>